<proteinExistence type="inferred from homology"/>
<keyword evidence="5" id="KW-1133">Transmembrane helix</keyword>
<dbReference type="EMBL" id="RJVK01000003">
    <property type="protein sequence ID" value="ROR39379.1"/>
    <property type="molecule type" value="Genomic_DNA"/>
</dbReference>
<name>A0AAJ4UXE5_9BACT</name>
<evidence type="ECO:0000256" key="2">
    <source>
        <dbReference type="ARBA" id="ARBA00029447"/>
    </source>
</evidence>
<accession>A0AAJ4UXE5</accession>
<feature type="coiled-coil region" evidence="4">
    <location>
        <begin position="87"/>
        <end position="114"/>
    </location>
</feature>
<dbReference type="Proteomes" id="UP000298805">
    <property type="component" value="Chromosome"/>
</dbReference>
<dbReference type="InterPro" id="IPR004090">
    <property type="entry name" value="Chemotax_Me-accpt_rcpt"/>
</dbReference>
<protein>
    <submittedName>
        <fullName evidence="8 9">Chemotaxis protein</fullName>
    </submittedName>
</protein>
<dbReference type="PROSITE" id="PS50111">
    <property type="entry name" value="CHEMOTAXIS_TRANSDUC_2"/>
    <property type="match status" value="1"/>
</dbReference>
<evidence type="ECO:0000256" key="3">
    <source>
        <dbReference type="PROSITE-ProRule" id="PRU00284"/>
    </source>
</evidence>
<reference evidence="11" key="1">
    <citation type="submission" date="2018-03" db="EMBL/GenBank/DDBJ databases">
        <title>A comparative analysis of the Nautiliaceae.</title>
        <authorList>
            <person name="Grosche A."/>
            <person name="Smedile F."/>
            <person name="Vetriani C."/>
        </authorList>
    </citation>
    <scope>NUCLEOTIDE SEQUENCE [LARGE SCALE GENOMIC DNA]</scope>
    <source>
        <strain evidence="11">TB6</strain>
    </source>
</reference>
<sequence length="477" mass="53513">MNSKIIGTITALLFLIVAGYGGFKGDFVTLGLGVLGILASAALFFQKSQTTSSTKSSLIKKISKTIERASEGDFNKRITNIDPNDPLNSLAWDVNNLLDQLEAFERDIKESISAAKQGIDYRDISPQGYKGRFRATVEIVNEAIQAISTALKEQARSELFITLNDLGGGTKTEIQEIKKSFDEKLREFMMKIDELSTEIFEGADESAQKIENLSIVLNELIDFIAHTNEAINMLSQRAEEIGKIVELITDIADQTNLLALNAAIEAARAGEHGRGFAVVADEIRKLAERTQKATSEISITIKTLQQETSDIQANSEKITSMATTSREDVDSVNEMIIGFRDKSLENKKNVDFALTRMLIDLAKLSHLVYKLNAFEAVVEEKEIPQTKDNECEFGKWLRSEETIHRIGCLKEYKEIKDVIHKNIHNFTNAALECTKDKSCIKRKDEIIDIFKKVEDNSKKLSHKLDEMFEHYTKEPCS</sequence>
<evidence type="ECO:0000313" key="8">
    <source>
        <dbReference type="EMBL" id="QCI28791.1"/>
    </source>
</evidence>
<evidence type="ECO:0000313" key="11">
    <source>
        <dbReference type="Proteomes" id="UP000298805"/>
    </source>
</evidence>
<dbReference type="Gene3D" id="1.20.120.30">
    <property type="entry name" value="Aspartate receptor, ligand-binding domain"/>
    <property type="match status" value="1"/>
</dbReference>
<keyword evidence="11" id="KW-1185">Reference proteome</keyword>
<reference evidence="8" key="3">
    <citation type="submission" date="2019-06" db="EMBL/GenBank/DDBJ databases">
        <title>A comparative analysis of the Nautiliaceae.</title>
        <authorList>
            <person name="Grosche A."/>
            <person name="Smedile F."/>
            <person name="Vetriani C."/>
        </authorList>
    </citation>
    <scope>NUCLEOTIDE SEQUENCE</scope>
    <source>
        <strain evidence="8">TB6</strain>
    </source>
</reference>
<evidence type="ECO:0000259" key="7">
    <source>
        <dbReference type="PROSITE" id="PS50885"/>
    </source>
</evidence>
<dbReference type="GO" id="GO:0004888">
    <property type="term" value="F:transmembrane signaling receptor activity"/>
    <property type="evidence" value="ECO:0007669"/>
    <property type="project" value="InterPro"/>
</dbReference>
<dbReference type="InterPro" id="IPR004089">
    <property type="entry name" value="MCPsignal_dom"/>
</dbReference>
<keyword evidence="5" id="KW-0812">Transmembrane</keyword>
<dbReference type="PANTHER" id="PTHR32089">
    <property type="entry name" value="METHYL-ACCEPTING CHEMOTAXIS PROTEIN MCPB"/>
    <property type="match status" value="1"/>
</dbReference>
<dbReference type="InterPro" id="IPR003660">
    <property type="entry name" value="HAMP_dom"/>
</dbReference>
<dbReference type="Gene3D" id="1.10.287.950">
    <property type="entry name" value="Methyl-accepting chemotaxis protein"/>
    <property type="match status" value="1"/>
</dbReference>
<organism evidence="9 10">
    <name type="scientific">Caminibacter pacificus</name>
    <dbReference type="NCBI Taxonomy" id="1424653"/>
    <lineage>
        <taxon>Bacteria</taxon>
        <taxon>Pseudomonadati</taxon>
        <taxon>Campylobacterota</taxon>
        <taxon>Epsilonproteobacteria</taxon>
        <taxon>Nautiliales</taxon>
        <taxon>Nautiliaceae</taxon>
        <taxon>Caminibacter</taxon>
    </lineage>
</organism>
<dbReference type="Proteomes" id="UP000272781">
    <property type="component" value="Unassembled WGS sequence"/>
</dbReference>
<keyword evidence="5" id="KW-0472">Membrane</keyword>
<comment type="similarity">
    <text evidence="2">Belongs to the methyl-accepting chemotaxis (MCP) protein family.</text>
</comment>
<dbReference type="GO" id="GO:0007165">
    <property type="term" value="P:signal transduction"/>
    <property type="evidence" value="ECO:0007669"/>
    <property type="project" value="UniProtKB-KW"/>
</dbReference>
<evidence type="ECO:0000256" key="5">
    <source>
        <dbReference type="SAM" id="Phobius"/>
    </source>
</evidence>
<gene>
    <name evidence="8" type="ORF">C6V80_07370</name>
    <name evidence="9" type="ORF">EDC58_1319</name>
</gene>
<dbReference type="SUPFAM" id="SSF58104">
    <property type="entry name" value="Methyl-accepting chemotaxis protein (MCP) signaling domain"/>
    <property type="match status" value="1"/>
</dbReference>
<evidence type="ECO:0000256" key="1">
    <source>
        <dbReference type="ARBA" id="ARBA00023224"/>
    </source>
</evidence>
<dbReference type="InterPro" id="IPR025991">
    <property type="entry name" value="Chemoreceptor_zinc-bind_dom"/>
</dbReference>
<dbReference type="Pfam" id="PF00015">
    <property type="entry name" value="MCPsignal"/>
    <property type="match status" value="1"/>
</dbReference>
<keyword evidence="4" id="KW-0175">Coiled coil</keyword>
<dbReference type="SMART" id="SM00283">
    <property type="entry name" value="MA"/>
    <property type="match status" value="1"/>
</dbReference>
<dbReference type="PRINTS" id="PR00260">
    <property type="entry name" value="CHEMTRNSDUCR"/>
</dbReference>
<reference evidence="9 10" key="2">
    <citation type="submission" date="2018-11" db="EMBL/GenBank/DDBJ databases">
        <title>Genomic Encyclopedia of Type Strains, Phase IV (KMG-IV): sequencing the most valuable type-strain genomes for metagenomic binning, comparative biology and taxonomic classification.</title>
        <authorList>
            <person name="Goeker M."/>
        </authorList>
    </citation>
    <scope>NUCLEOTIDE SEQUENCE [LARGE SCALE GENOMIC DNA]</scope>
    <source>
        <strain evidence="9 10">DSM 27783</strain>
    </source>
</reference>
<dbReference type="PANTHER" id="PTHR32089:SF112">
    <property type="entry name" value="LYSOZYME-LIKE PROTEIN-RELATED"/>
    <property type="match status" value="1"/>
</dbReference>
<feature type="transmembrane region" description="Helical" evidence="5">
    <location>
        <begin position="27"/>
        <end position="45"/>
    </location>
</feature>
<feature type="transmembrane region" description="Helical" evidence="5">
    <location>
        <begin position="5"/>
        <end position="21"/>
    </location>
</feature>
<dbReference type="PROSITE" id="PS50885">
    <property type="entry name" value="HAMP"/>
    <property type="match status" value="1"/>
</dbReference>
<evidence type="ECO:0000313" key="9">
    <source>
        <dbReference type="EMBL" id="ROR39379.1"/>
    </source>
</evidence>
<dbReference type="GO" id="GO:0016020">
    <property type="term" value="C:membrane"/>
    <property type="evidence" value="ECO:0007669"/>
    <property type="project" value="InterPro"/>
</dbReference>
<dbReference type="Pfam" id="PF13682">
    <property type="entry name" value="CZB"/>
    <property type="match status" value="1"/>
</dbReference>
<keyword evidence="1 3" id="KW-0807">Transducer</keyword>
<evidence type="ECO:0000259" key="6">
    <source>
        <dbReference type="PROSITE" id="PS50111"/>
    </source>
</evidence>
<dbReference type="RefSeq" id="WP_123352714.1">
    <property type="nucleotide sequence ID" value="NZ_CP027432.2"/>
</dbReference>
<evidence type="ECO:0000256" key="4">
    <source>
        <dbReference type="SAM" id="Coils"/>
    </source>
</evidence>
<dbReference type="Gene3D" id="1.20.120.1530">
    <property type="match status" value="1"/>
</dbReference>
<feature type="domain" description="Methyl-accepting transducer" evidence="6">
    <location>
        <begin position="192"/>
        <end position="356"/>
    </location>
</feature>
<dbReference type="AlphaFoldDB" id="A0AAJ4UXE5"/>
<dbReference type="GO" id="GO:0006935">
    <property type="term" value="P:chemotaxis"/>
    <property type="evidence" value="ECO:0007669"/>
    <property type="project" value="InterPro"/>
</dbReference>
<feature type="domain" description="HAMP" evidence="7">
    <location>
        <begin position="59"/>
        <end position="106"/>
    </location>
</feature>
<evidence type="ECO:0000313" key="10">
    <source>
        <dbReference type="Proteomes" id="UP000272781"/>
    </source>
</evidence>
<dbReference type="EMBL" id="CP027432">
    <property type="protein sequence ID" value="QCI28791.1"/>
    <property type="molecule type" value="Genomic_DNA"/>
</dbReference>